<dbReference type="Proteomes" id="UP000274315">
    <property type="component" value="Unassembled WGS sequence"/>
</dbReference>
<organism evidence="2 3">
    <name type="scientific">Pseudomonas syringae pv. aptata</name>
    <dbReference type="NCBI Taxonomy" id="83167"/>
    <lineage>
        <taxon>Bacteria</taxon>
        <taxon>Pseudomonadati</taxon>
        <taxon>Pseudomonadota</taxon>
        <taxon>Gammaproteobacteria</taxon>
        <taxon>Pseudomonadales</taxon>
        <taxon>Pseudomonadaceae</taxon>
        <taxon>Pseudomonas</taxon>
        <taxon>Pseudomonas syringae</taxon>
    </lineage>
</organism>
<sequence length="79" mass="8553">MLNHYFEMAGRAMGRNDHVDWELDDAINDLIDEGLLEAGTPAYGVAQQVIHSGIESLSSDNGGFGTSTFGNHWGGDRKS</sequence>
<name>A0A3M5WCL9_PSEAP</name>
<feature type="region of interest" description="Disordered" evidence="1">
    <location>
        <begin position="57"/>
        <end position="79"/>
    </location>
</feature>
<reference evidence="2 3" key="1">
    <citation type="submission" date="2018-08" db="EMBL/GenBank/DDBJ databases">
        <title>Recombination of ecologically and evolutionarily significant loci maintains genetic cohesion in the Pseudomonas syringae species complex.</title>
        <authorList>
            <person name="Dillon M."/>
            <person name="Thakur S."/>
            <person name="Almeida R.N.D."/>
            <person name="Weir B.S."/>
            <person name="Guttman D.S."/>
        </authorList>
    </citation>
    <scope>NUCLEOTIDE SEQUENCE [LARGE SCALE GENOMIC DNA]</scope>
    <source>
        <strain evidence="2 3">ICMP 11935</strain>
    </source>
</reference>
<protein>
    <submittedName>
        <fullName evidence="2">Uncharacterized protein</fullName>
    </submittedName>
</protein>
<evidence type="ECO:0000313" key="2">
    <source>
        <dbReference type="EMBL" id="RMU68340.1"/>
    </source>
</evidence>
<dbReference type="AlphaFoldDB" id="A0A3M5WCL9"/>
<accession>A0A3M5WCL9</accession>
<feature type="compositionally biased region" description="Polar residues" evidence="1">
    <location>
        <begin position="57"/>
        <end position="70"/>
    </location>
</feature>
<dbReference type="EMBL" id="RBUF01000682">
    <property type="protein sequence ID" value="RMU68340.1"/>
    <property type="molecule type" value="Genomic_DNA"/>
</dbReference>
<evidence type="ECO:0000313" key="3">
    <source>
        <dbReference type="Proteomes" id="UP000274315"/>
    </source>
</evidence>
<gene>
    <name evidence="2" type="ORF">ALP24_02440</name>
</gene>
<evidence type="ECO:0000256" key="1">
    <source>
        <dbReference type="SAM" id="MobiDB-lite"/>
    </source>
</evidence>
<comment type="caution">
    <text evidence="2">The sequence shown here is derived from an EMBL/GenBank/DDBJ whole genome shotgun (WGS) entry which is preliminary data.</text>
</comment>
<proteinExistence type="predicted"/>